<dbReference type="Pfam" id="PF12796">
    <property type="entry name" value="Ank_2"/>
    <property type="match status" value="1"/>
</dbReference>
<keyword evidence="5" id="KW-1185">Reference proteome</keyword>
<reference evidence="4 5" key="1">
    <citation type="journal article" date="2022" name="Hortic Res">
        <title>The genome of Dioscorea zingiberensis sheds light on the biosynthesis, origin and evolution of the medicinally important diosgenin saponins.</title>
        <authorList>
            <person name="Li Y."/>
            <person name="Tan C."/>
            <person name="Li Z."/>
            <person name="Guo J."/>
            <person name="Li S."/>
            <person name="Chen X."/>
            <person name="Wang C."/>
            <person name="Dai X."/>
            <person name="Yang H."/>
            <person name="Song W."/>
            <person name="Hou L."/>
            <person name="Xu J."/>
            <person name="Tong Z."/>
            <person name="Xu A."/>
            <person name="Yuan X."/>
            <person name="Wang W."/>
            <person name="Yang Q."/>
            <person name="Chen L."/>
            <person name="Sun Z."/>
            <person name="Wang K."/>
            <person name="Pan B."/>
            <person name="Chen J."/>
            <person name="Bao Y."/>
            <person name="Liu F."/>
            <person name="Qi X."/>
            <person name="Gang D.R."/>
            <person name="Wen J."/>
            <person name="Li J."/>
        </authorList>
    </citation>
    <scope>NUCLEOTIDE SEQUENCE [LARGE SCALE GENOMIC DNA]</scope>
    <source>
        <strain evidence="4">Dzin_1.0</strain>
    </source>
</reference>
<dbReference type="GO" id="GO:0016409">
    <property type="term" value="F:palmitoyltransferase activity"/>
    <property type="evidence" value="ECO:0007669"/>
    <property type="project" value="TreeGrafter"/>
</dbReference>
<dbReference type="Proteomes" id="UP001085076">
    <property type="component" value="Unassembled WGS sequence"/>
</dbReference>
<dbReference type="OrthoDB" id="331948at2759"/>
<keyword evidence="2" id="KW-0040">ANK repeat</keyword>
<dbReference type="AlphaFoldDB" id="A0A9D5BS94"/>
<accession>A0A9D5BS94</accession>
<evidence type="ECO:0000256" key="2">
    <source>
        <dbReference type="ARBA" id="ARBA00023043"/>
    </source>
</evidence>
<dbReference type="SUPFAM" id="SSF48403">
    <property type="entry name" value="Ankyrin repeat"/>
    <property type="match status" value="1"/>
</dbReference>
<dbReference type="PANTHER" id="PTHR24161">
    <property type="entry name" value="ANK_REP_REGION DOMAIN-CONTAINING PROTEIN-RELATED"/>
    <property type="match status" value="1"/>
</dbReference>
<comment type="caution">
    <text evidence="4">The sequence shown here is derived from an EMBL/GenBank/DDBJ whole genome shotgun (WGS) entry which is preliminary data.</text>
</comment>
<evidence type="ECO:0000313" key="4">
    <source>
        <dbReference type="EMBL" id="KAJ0959857.1"/>
    </source>
</evidence>
<dbReference type="Gene3D" id="1.25.40.20">
    <property type="entry name" value="Ankyrin repeat-containing domain"/>
    <property type="match status" value="1"/>
</dbReference>
<name>A0A9D5BS94_9LILI</name>
<evidence type="ECO:0000256" key="3">
    <source>
        <dbReference type="SAM" id="MobiDB-lite"/>
    </source>
</evidence>
<dbReference type="GO" id="GO:0000139">
    <property type="term" value="C:Golgi membrane"/>
    <property type="evidence" value="ECO:0007669"/>
    <property type="project" value="TreeGrafter"/>
</dbReference>
<dbReference type="InterPro" id="IPR002110">
    <property type="entry name" value="Ankyrin_rpt"/>
</dbReference>
<evidence type="ECO:0000313" key="5">
    <source>
        <dbReference type="Proteomes" id="UP001085076"/>
    </source>
</evidence>
<dbReference type="EMBL" id="JAGGNH010000149">
    <property type="protein sequence ID" value="KAJ0959857.1"/>
    <property type="molecule type" value="Genomic_DNA"/>
</dbReference>
<protein>
    <submittedName>
        <fullName evidence="4">Uncharacterized protein</fullName>
    </submittedName>
</protein>
<feature type="compositionally biased region" description="Low complexity" evidence="3">
    <location>
        <begin position="1"/>
        <end position="14"/>
    </location>
</feature>
<dbReference type="InterPro" id="IPR036770">
    <property type="entry name" value="Ankyrin_rpt-contain_sf"/>
</dbReference>
<sequence>MVSSEIEIVSSSSSDSKPLDQNPTAVAVAVEVPIIDVFSASALRRFPQTQEHGGDVDATVENIEADSIALGSRAGGSAIAAADVLLQNGARFTLVAQYGQTSFLNHIIAKYHADFDAPDNEGRSPFFIGSLAIAFNHPSVKSFLSYAKKKLKFPLHWAALKGNVEACTVLVHAGTKQELMVKDNAGFTPVQIASDKGHQRVASFPRRVNSVLILPQ</sequence>
<organism evidence="4 5">
    <name type="scientific">Dioscorea zingiberensis</name>
    <dbReference type="NCBI Taxonomy" id="325984"/>
    <lineage>
        <taxon>Eukaryota</taxon>
        <taxon>Viridiplantae</taxon>
        <taxon>Streptophyta</taxon>
        <taxon>Embryophyta</taxon>
        <taxon>Tracheophyta</taxon>
        <taxon>Spermatophyta</taxon>
        <taxon>Magnoliopsida</taxon>
        <taxon>Liliopsida</taxon>
        <taxon>Dioscoreales</taxon>
        <taxon>Dioscoreaceae</taxon>
        <taxon>Dioscorea</taxon>
    </lineage>
</organism>
<dbReference type="PANTHER" id="PTHR24161:SF101">
    <property type="entry name" value="PROTEIN S-ACYLTRANSFERASE 23-RELATED"/>
    <property type="match status" value="1"/>
</dbReference>
<keyword evidence="1" id="KW-0677">Repeat</keyword>
<proteinExistence type="predicted"/>
<evidence type="ECO:0000256" key="1">
    <source>
        <dbReference type="ARBA" id="ARBA00022737"/>
    </source>
</evidence>
<gene>
    <name evidence="4" type="ORF">J5N97_000405</name>
</gene>
<feature type="region of interest" description="Disordered" evidence="3">
    <location>
        <begin position="1"/>
        <end position="21"/>
    </location>
</feature>